<evidence type="ECO:0000313" key="1">
    <source>
        <dbReference type="EMBL" id="MRX76197.1"/>
    </source>
</evidence>
<dbReference type="Proteomes" id="UP000487757">
    <property type="component" value="Unassembled WGS sequence"/>
</dbReference>
<comment type="caution">
    <text evidence="1">The sequence shown here is derived from an EMBL/GenBank/DDBJ whole genome shotgun (WGS) entry which is preliminary data.</text>
</comment>
<dbReference type="AlphaFoldDB" id="A0A7K0FX54"/>
<dbReference type="InterPro" id="IPR020271">
    <property type="entry name" value="Uncharacterised_MJ1172"/>
</dbReference>
<protein>
    <submittedName>
        <fullName evidence="1">Uncharacterized protein</fullName>
    </submittedName>
</protein>
<dbReference type="OrthoDB" id="827255at2"/>
<dbReference type="EMBL" id="WKKH01000010">
    <property type="protein sequence ID" value="MRX76197.1"/>
    <property type="molecule type" value="Genomic_DNA"/>
</dbReference>
<dbReference type="Pfam" id="PF10884">
    <property type="entry name" value="DUF2683"/>
    <property type="match status" value="1"/>
</dbReference>
<sequence>METLIVHPENKAQLNAVKQVLKAMKISFERKEKPYNPEFVAKIQESDQNYKAGKFKIIKVEDLWK</sequence>
<gene>
    <name evidence="1" type="ORF">GJU39_08855</name>
</gene>
<name>A0A7K0FX54_9SPHI</name>
<proteinExistence type="predicted"/>
<keyword evidence="2" id="KW-1185">Reference proteome</keyword>
<reference evidence="1 2" key="1">
    <citation type="submission" date="2019-11" db="EMBL/GenBank/DDBJ databases">
        <title>Pedobacter petrophilus genome.</title>
        <authorList>
            <person name="Feldbauer M.J."/>
            <person name="Newman J.D."/>
        </authorList>
    </citation>
    <scope>NUCLEOTIDE SEQUENCE [LARGE SCALE GENOMIC DNA]</scope>
    <source>
        <strain evidence="1 2">LMG 29686</strain>
    </source>
</reference>
<evidence type="ECO:0000313" key="2">
    <source>
        <dbReference type="Proteomes" id="UP000487757"/>
    </source>
</evidence>
<accession>A0A7K0FX54</accession>
<dbReference type="RefSeq" id="WP_154280430.1">
    <property type="nucleotide sequence ID" value="NZ_JBHUJQ010000001.1"/>
</dbReference>
<organism evidence="1 2">
    <name type="scientific">Pedobacter petrophilus</name>
    <dbReference type="NCBI Taxonomy" id="1908241"/>
    <lineage>
        <taxon>Bacteria</taxon>
        <taxon>Pseudomonadati</taxon>
        <taxon>Bacteroidota</taxon>
        <taxon>Sphingobacteriia</taxon>
        <taxon>Sphingobacteriales</taxon>
        <taxon>Sphingobacteriaceae</taxon>
        <taxon>Pedobacter</taxon>
    </lineage>
</organism>